<accession>A0A1C3V5I7</accession>
<dbReference type="PANTHER" id="PTHR35936:SF17">
    <property type="entry name" value="ARGININE-BINDING EXTRACELLULAR PROTEIN ARTP"/>
    <property type="match status" value="1"/>
</dbReference>
<keyword evidence="2 3" id="KW-0732">Signal</keyword>
<evidence type="ECO:0000256" key="2">
    <source>
        <dbReference type="ARBA" id="ARBA00022729"/>
    </source>
</evidence>
<dbReference type="SMART" id="SM00062">
    <property type="entry name" value="PBPb"/>
    <property type="match status" value="1"/>
</dbReference>
<dbReference type="Proteomes" id="UP000199435">
    <property type="component" value="Unassembled WGS sequence"/>
</dbReference>
<gene>
    <name evidence="5" type="ORF">GA0061102_100913</name>
</gene>
<dbReference type="Gene3D" id="3.40.190.10">
    <property type="entry name" value="Periplasmic binding protein-like II"/>
    <property type="match status" value="2"/>
</dbReference>
<feature type="domain" description="Solute-binding protein family 3/N-terminal" evidence="4">
    <location>
        <begin position="36"/>
        <end position="262"/>
    </location>
</feature>
<dbReference type="EMBL" id="FMAH01000009">
    <property type="protein sequence ID" value="SCB22985.1"/>
    <property type="molecule type" value="Genomic_DNA"/>
</dbReference>
<dbReference type="AlphaFoldDB" id="A0A1C3V5I7"/>
<evidence type="ECO:0000259" key="4">
    <source>
        <dbReference type="SMART" id="SM00062"/>
    </source>
</evidence>
<name>A0A1C3V5I7_9HYPH</name>
<proteinExistence type="predicted"/>
<reference evidence="6" key="1">
    <citation type="submission" date="2016-08" db="EMBL/GenBank/DDBJ databases">
        <authorList>
            <person name="Varghese N."/>
            <person name="Submissions Spin"/>
        </authorList>
    </citation>
    <scope>NUCLEOTIDE SEQUENCE [LARGE SCALE GENOMIC DNA]</scope>
    <source>
        <strain evidence="6">HAMBI 2971</strain>
    </source>
</reference>
<organism evidence="5 6">
    <name type="scientific">Rhizobium miluonense</name>
    <dbReference type="NCBI Taxonomy" id="411945"/>
    <lineage>
        <taxon>Bacteria</taxon>
        <taxon>Pseudomonadati</taxon>
        <taxon>Pseudomonadota</taxon>
        <taxon>Alphaproteobacteria</taxon>
        <taxon>Hyphomicrobiales</taxon>
        <taxon>Rhizobiaceae</taxon>
        <taxon>Rhizobium/Agrobacterium group</taxon>
        <taxon>Rhizobium</taxon>
    </lineage>
</organism>
<dbReference type="STRING" id="411945.GA0061102_100913"/>
<dbReference type="SUPFAM" id="SSF53850">
    <property type="entry name" value="Periplasmic binding protein-like II"/>
    <property type="match status" value="1"/>
</dbReference>
<dbReference type="Pfam" id="PF00497">
    <property type="entry name" value="SBP_bac_3"/>
    <property type="match status" value="1"/>
</dbReference>
<feature type="signal peptide" evidence="3">
    <location>
        <begin position="1"/>
        <end position="22"/>
    </location>
</feature>
<keyword evidence="6" id="KW-1185">Reference proteome</keyword>
<dbReference type="PANTHER" id="PTHR35936">
    <property type="entry name" value="MEMBRANE-BOUND LYTIC MUREIN TRANSGLYCOSYLASE F"/>
    <property type="match status" value="1"/>
</dbReference>
<dbReference type="CDD" id="cd01004">
    <property type="entry name" value="PBP2_MidA_like"/>
    <property type="match status" value="1"/>
</dbReference>
<comment type="subcellular location">
    <subcellularLocation>
        <location evidence="1">Periplasm</location>
    </subcellularLocation>
</comment>
<feature type="chain" id="PRO_5008683905" evidence="3">
    <location>
        <begin position="23"/>
        <end position="280"/>
    </location>
</feature>
<dbReference type="GO" id="GO:0042597">
    <property type="term" value="C:periplasmic space"/>
    <property type="evidence" value="ECO:0007669"/>
    <property type="project" value="UniProtKB-SubCell"/>
</dbReference>
<sequence>MTKQIRLSIVAACVLFASSAAAADVSVAKDVKQSRVFAPAMSLSYVPFGMIDPSGKPAGFDVELAHQVADLLDAELKIQTVTFPNQIPGLVSGRLKVAWSTFSVTAERLKQVDFVGYLQAGSVAGVLPANTEKWKKSLCGATVAVAQGSSGDFVVDKLNKDCADEGKPEIKKTIYPDQRQEIQATLTGRVDAWLDDSTVVGNFQQQSKSQLVVTGPNYYPLPLAMAVAKGDMETAEMLRSALQALIENGKYGELLKNYNLQDSAIERAVIYTSADQVPQK</sequence>
<evidence type="ECO:0000256" key="1">
    <source>
        <dbReference type="ARBA" id="ARBA00004418"/>
    </source>
</evidence>
<dbReference type="InterPro" id="IPR001638">
    <property type="entry name" value="Solute-binding_3/MltF_N"/>
</dbReference>
<evidence type="ECO:0000313" key="5">
    <source>
        <dbReference type="EMBL" id="SCB22985.1"/>
    </source>
</evidence>
<evidence type="ECO:0000256" key="3">
    <source>
        <dbReference type="SAM" id="SignalP"/>
    </source>
</evidence>
<evidence type="ECO:0000313" key="6">
    <source>
        <dbReference type="Proteomes" id="UP000199435"/>
    </source>
</evidence>
<protein>
    <submittedName>
        <fullName evidence="5">Polar amino acid transport system substrate-binding protein</fullName>
    </submittedName>
</protein>